<evidence type="ECO:0000313" key="1">
    <source>
        <dbReference type="EMBL" id="CBF89250.1"/>
    </source>
</evidence>
<reference evidence="2" key="2">
    <citation type="journal article" date="2009" name="Fungal Genet. Biol.">
        <title>The 2008 update of the Aspergillus nidulans genome annotation: a community effort.</title>
        <authorList>
            <person name="Wortman J.R."/>
            <person name="Gilsenan J.M."/>
            <person name="Joardar V."/>
            <person name="Deegan J."/>
            <person name="Clutterbuck J."/>
            <person name="Andersen M.R."/>
            <person name="Archer D."/>
            <person name="Bencina M."/>
            <person name="Braus G."/>
            <person name="Coutinho P."/>
            <person name="von Dohren H."/>
            <person name="Doonan J."/>
            <person name="Driessen A.J."/>
            <person name="Durek P."/>
            <person name="Espeso E."/>
            <person name="Fekete E."/>
            <person name="Flipphi M."/>
            <person name="Estrada C.G."/>
            <person name="Geysens S."/>
            <person name="Goldman G."/>
            <person name="de Groot P.W."/>
            <person name="Hansen K."/>
            <person name="Harris S.D."/>
            <person name="Heinekamp T."/>
            <person name="Helmstaedt K."/>
            <person name="Henrissat B."/>
            <person name="Hofmann G."/>
            <person name="Homan T."/>
            <person name="Horio T."/>
            <person name="Horiuchi H."/>
            <person name="James S."/>
            <person name="Jones M."/>
            <person name="Karaffa L."/>
            <person name="Karanyi Z."/>
            <person name="Kato M."/>
            <person name="Keller N."/>
            <person name="Kelly D.E."/>
            <person name="Kiel J.A."/>
            <person name="Kim J.M."/>
            <person name="van der Klei I.J."/>
            <person name="Klis F.M."/>
            <person name="Kovalchuk A."/>
            <person name="Krasevec N."/>
            <person name="Kubicek C.P."/>
            <person name="Liu B."/>
            <person name="Maccabe A."/>
            <person name="Meyer V."/>
            <person name="Mirabito P."/>
            <person name="Miskei M."/>
            <person name="Mos M."/>
            <person name="Mullins J."/>
            <person name="Nelson D.R."/>
            <person name="Nielsen J."/>
            <person name="Oakley B.R."/>
            <person name="Osmani S.A."/>
            <person name="Pakula T."/>
            <person name="Paszewski A."/>
            <person name="Paulsen I."/>
            <person name="Pilsyk S."/>
            <person name="Pocsi I."/>
            <person name="Punt P.J."/>
            <person name="Ram A.F."/>
            <person name="Ren Q."/>
            <person name="Robellet X."/>
            <person name="Robson G."/>
            <person name="Seiboth B."/>
            <person name="van Solingen P."/>
            <person name="Specht T."/>
            <person name="Sun J."/>
            <person name="Taheri-Talesh N."/>
            <person name="Takeshita N."/>
            <person name="Ussery D."/>
            <person name="vanKuyk P.A."/>
            <person name="Visser H."/>
            <person name="van de Vondervoort P.J."/>
            <person name="de Vries R.P."/>
            <person name="Walton J."/>
            <person name="Xiang X."/>
            <person name="Xiong Y."/>
            <person name="Zeng A.P."/>
            <person name="Brandt B.W."/>
            <person name="Cornell M.J."/>
            <person name="van den Hondel C.A."/>
            <person name="Visser J."/>
            <person name="Oliver S.G."/>
            <person name="Turner G."/>
        </authorList>
    </citation>
    <scope>GENOME REANNOTATION</scope>
    <source>
        <strain evidence="2">FGSC A4 / ATCC 38163 / CBS 112.46 / NRRL 194 / M139</strain>
    </source>
</reference>
<dbReference type="HOGENOM" id="CLU_2372795_0_0_1"/>
<dbReference type="GeneID" id="74896884"/>
<proteinExistence type="predicted"/>
<sequence length="95" mass="11507">MDQLSDRIALYAIYIPLLRVQIPSFVRTWNHHRIRNQPNRPHLVPGKPYMNYNFPATGVENQGIKFNIEIFKRLQEDVQDWDVDKYLLPETYYWT</sequence>
<accession>C8VSL6</accession>
<protein>
    <submittedName>
        <fullName evidence="1">Uncharacterized protein</fullName>
    </submittedName>
</protein>
<gene>
    <name evidence="1" type="ORF">ANIA_11274</name>
</gene>
<dbReference type="OrthoDB" id="5392716at2759"/>
<evidence type="ECO:0000313" key="2">
    <source>
        <dbReference type="Proteomes" id="UP000000560"/>
    </source>
</evidence>
<dbReference type="RefSeq" id="XP_050469193.1">
    <property type="nucleotide sequence ID" value="XM_050613370.1"/>
</dbReference>
<dbReference type="KEGG" id="ani:ANIA_11274"/>
<dbReference type="VEuPathDB" id="FungiDB:AN11274"/>
<reference evidence="2" key="1">
    <citation type="journal article" date="2005" name="Nature">
        <title>Sequencing of Aspergillus nidulans and comparative analysis with A. fumigatus and A. oryzae.</title>
        <authorList>
            <person name="Galagan J.E."/>
            <person name="Calvo S.E."/>
            <person name="Cuomo C."/>
            <person name="Ma L.J."/>
            <person name="Wortman J.R."/>
            <person name="Batzoglou S."/>
            <person name="Lee S.I."/>
            <person name="Basturkmen M."/>
            <person name="Spevak C.C."/>
            <person name="Clutterbuck J."/>
            <person name="Kapitonov V."/>
            <person name="Jurka J."/>
            <person name="Scazzocchio C."/>
            <person name="Farman M."/>
            <person name="Butler J."/>
            <person name="Purcell S."/>
            <person name="Harris S."/>
            <person name="Braus G.H."/>
            <person name="Draht O."/>
            <person name="Busch S."/>
            <person name="D'Enfert C."/>
            <person name="Bouchier C."/>
            <person name="Goldman G.H."/>
            <person name="Bell-Pedersen D."/>
            <person name="Griffiths-Jones S."/>
            <person name="Doonan J.H."/>
            <person name="Yu J."/>
            <person name="Vienken K."/>
            <person name="Pain A."/>
            <person name="Freitag M."/>
            <person name="Selker E.U."/>
            <person name="Archer D.B."/>
            <person name="Penalva M.A."/>
            <person name="Oakley B.R."/>
            <person name="Momany M."/>
            <person name="Tanaka T."/>
            <person name="Kumagai T."/>
            <person name="Asai K."/>
            <person name="Machida M."/>
            <person name="Nierman W.C."/>
            <person name="Denning D.W."/>
            <person name="Caddick M."/>
            <person name="Hynes M."/>
            <person name="Paoletti M."/>
            <person name="Fischer R."/>
            <person name="Miller B."/>
            <person name="Dyer P."/>
            <person name="Sachs M.S."/>
            <person name="Osmani S.A."/>
            <person name="Birren B.W."/>
        </authorList>
    </citation>
    <scope>NUCLEOTIDE SEQUENCE [LARGE SCALE GENOMIC DNA]</scope>
    <source>
        <strain evidence="2">FGSC A4 / ATCC 38163 / CBS 112.46 / NRRL 194 / M139</strain>
    </source>
</reference>
<dbReference type="AlphaFoldDB" id="C8VSL6"/>
<dbReference type="EMBL" id="BN001308">
    <property type="protein sequence ID" value="CBF89250.1"/>
    <property type="molecule type" value="Genomic_DNA"/>
</dbReference>
<dbReference type="Proteomes" id="UP000000560">
    <property type="component" value="Chromosome VIII"/>
</dbReference>
<dbReference type="InParanoid" id="C8VSL6"/>
<organism evidence="1 2">
    <name type="scientific">Emericella nidulans (strain FGSC A4 / ATCC 38163 / CBS 112.46 / NRRL 194 / M139)</name>
    <name type="common">Aspergillus nidulans</name>
    <dbReference type="NCBI Taxonomy" id="227321"/>
    <lineage>
        <taxon>Eukaryota</taxon>
        <taxon>Fungi</taxon>
        <taxon>Dikarya</taxon>
        <taxon>Ascomycota</taxon>
        <taxon>Pezizomycotina</taxon>
        <taxon>Eurotiomycetes</taxon>
        <taxon>Eurotiomycetidae</taxon>
        <taxon>Eurotiales</taxon>
        <taxon>Aspergillaceae</taxon>
        <taxon>Aspergillus</taxon>
        <taxon>Aspergillus subgen. Nidulantes</taxon>
    </lineage>
</organism>
<keyword evidence="2" id="KW-1185">Reference proteome</keyword>
<name>C8VSL6_EMENI</name>